<dbReference type="InterPro" id="IPR045136">
    <property type="entry name" value="Iah1-like"/>
</dbReference>
<dbReference type="CDD" id="cd01838">
    <property type="entry name" value="Isoamyl_acetate_hydrolase_like"/>
    <property type="match status" value="1"/>
</dbReference>
<feature type="domain" description="SGNH hydrolase-type esterase" evidence="5">
    <location>
        <begin position="38"/>
        <end position="225"/>
    </location>
</feature>
<gene>
    <name evidence="6" type="ORF">V1264_012703</name>
</gene>
<name>A0AAN9BYG2_9CAEN</name>
<accession>A0AAN9BYG2</accession>
<organism evidence="6 7">
    <name type="scientific">Littorina saxatilis</name>
    <dbReference type="NCBI Taxonomy" id="31220"/>
    <lineage>
        <taxon>Eukaryota</taxon>
        <taxon>Metazoa</taxon>
        <taxon>Spiralia</taxon>
        <taxon>Lophotrochozoa</taxon>
        <taxon>Mollusca</taxon>
        <taxon>Gastropoda</taxon>
        <taxon>Caenogastropoda</taxon>
        <taxon>Littorinimorpha</taxon>
        <taxon>Littorinoidea</taxon>
        <taxon>Littorinidae</taxon>
        <taxon>Littorina</taxon>
    </lineage>
</organism>
<dbReference type="EMBL" id="JBAMIC010000002">
    <property type="protein sequence ID" value="KAK7113409.1"/>
    <property type="molecule type" value="Genomic_DNA"/>
</dbReference>
<dbReference type="InterPro" id="IPR013830">
    <property type="entry name" value="SGNH_hydro"/>
</dbReference>
<evidence type="ECO:0000259" key="5">
    <source>
        <dbReference type="Pfam" id="PF13472"/>
    </source>
</evidence>
<comment type="function">
    <text evidence="2">Probable lipase.</text>
</comment>
<proteinExistence type="inferred from homology"/>
<dbReference type="AlphaFoldDB" id="A0AAN9BYG2"/>
<dbReference type="PANTHER" id="PTHR14209">
    <property type="entry name" value="ISOAMYL ACETATE-HYDROLYZING ESTERASE 1"/>
    <property type="match status" value="1"/>
</dbReference>
<evidence type="ECO:0000313" key="6">
    <source>
        <dbReference type="EMBL" id="KAK7113409.1"/>
    </source>
</evidence>
<dbReference type="Gene3D" id="3.40.50.1110">
    <property type="entry name" value="SGNH hydrolase"/>
    <property type="match status" value="1"/>
</dbReference>
<reference evidence="6 7" key="1">
    <citation type="submission" date="2024-02" db="EMBL/GenBank/DDBJ databases">
        <title>Chromosome-scale genome assembly of the rough periwinkle Littorina saxatilis.</title>
        <authorList>
            <person name="De Jode A."/>
            <person name="Faria R."/>
            <person name="Formenti G."/>
            <person name="Sims Y."/>
            <person name="Smith T.P."/>
            <person name="Tracey A."/>
            <person name="Wood J.M.D."/>
            <person name="Zagrodzka Z.B."/>
            <person name="Johannesson K."/>
            <person name="Butlin R.K."/>
            <person name="Leder E.H."/>
        </authorList>
    </citation>
    <scope>NUCLEOTIDE SEQUENCE [LARGE SCALE GENOMIC DNA]</scope>
    <source>
        <strain evidence="6">Snail1</strain>
        <tissue evidence="6">Muscle</tissue>
    </source>
</reference>
<keyword evidence="7" id="KW-1185">Reference proteome</keyword>
<evidence type="ECO:0000256" key="2">
    <source>
        <dbReference type="ARBA" id="ARBA00024673"/>
    </source>
</evidence>
<evidence type="ECO:0000256" key="3">
    <source>
        <dbReference type="ARBA" id="ARBA00025755"/>
    </source>
</evidence>
<evidence type="ECO:0000256" key="1">
    <source>
        <dbReference type="ARBA" id="ARBA00022801"/>
    </source>
</evidence>
<sequence length="265" mass="29539">MPRFVSRSRASAFCRWISCGITGTMAVDGVQSWPKLILFGDSITQFSFSSDGCWGSLLADLVQRKCDVINRGFSGYNVRWCRPMLPQLVTKDVAKDTAAITIFLGANDSNDFEENPRQHVPLPEYKEGLTSMVEHLLSVGVSRDKIILISPPAFDAVEWKKECIKKGRPLSKNNKTTGKYAAACKEVAGQCGTQLVDLYSQMMSTADWEKCLNDGLHLSADGSRLLFNQLQPLIEQLTSNIPMKFPLWDEVDAENPKPSLLPFKK</sequence>
<dbReference type="InterPro" id="IPR036514">
    <property type="entry name" value="SGNH_hydro_sf"/>
</dbReference>
<dbReference type="GO" id="GO:0016787">
    <property type="term" value="F:hydrolase activity"/>
    <property type="evidence" value="ECO:0007669"/>
    <property type="project" value="UniProtKB-KW"/>
</dbReference>
<evidence type="ECO:0000313" key="7">
    <source>
        <dbReference type="Proteomes" id="UP001374579"/>
    </source>
</evidence>
<dbReference type="SUPFAM" id="SSF52266">
    <property type="entry name" value="SGNH hydrolase"/>
    <property type="match status" value="1"/>
</dbReference>
<keyword evidence="1" id="KW-0378">Hydrolase</keyword>
<protein>
    <recommendedName>
        <fullName evidence="4">Isoamyl acetate-hydrolyzing esterase 1 homolog</fullName>
    </recommendedName>
</protein>
<comment type="similarity">
    <text evidence="3">Belongs to the 'GDSL' lipolytic enzyme family. IAH1 subfamily.</text>
</comment>
<dbReference type="FunFam" id="3.40.50.1110:FF:000002">
    <property type="entry name" value="isoamyl acetate-hydrolyzing esterase 1 homolog"/>
    <property type="match status" value="1"/>
</dbReference>
<dbReference type="PANTHER" id="PTHR14209:SF19">
    <property type="entry name" value="ISOAMYL ACETATE-HYDROLYZING ESTERASE 1 HOMOLOG"/>
    <property type="match status" value="1"/>
</dbReference>
<dbReference type="Proteomes" id="UP001374579">
    <property type="component" value="Unassembled WGS sequence"/>
</dbReference>
<dbReference type="Pfam" id="PF13472">
    <property type="entry name" value="Lipase_GDSL_2"/>
    <property type="match status" value="1"/>
</dbReference>
<comment type="caution">
    <text evidence="6">The sequence shown here is derived from an EMBL/GenBank/DDBJ whole genome shotgun (WGS) entry which is preliminary data.</text>
</comment>
<evidence type="ECO:0000256" key="4">
    <source>
        <dbReference type="ARBA" id="ARBA00026152"/>
    </source>
</evidence>